<dbReference type="OrthoDB" id="9875867at2"/>
<accession>M3A8B7</accession>
<evidence type="ECO:0000313" key="1">
    <source>
        <dbReference type="EMBL" id="EME69048.1"/>
    </source>
</evidence>
<evidence type="ECO:0000313" key="2">
    <source>
        <dbReference type="Proteomes" id="UP000011744"/>
    </source>
</evidence>
<dbReference type="EMBL" id="AONQ01000044">
    <property type="protein sequence ID" value="EME69048.1"/>
    <property type="molecule type" value="Genomic_DNA"/>
</dbReference>
<comment type="caution">
    <text evidence="1">The sequence shown here is derived from an EMBL/GenBank/DDBJ whole genome shotgun (WGS) entry which is preliminary data.</text>
</comment>
<name>M3A8B7_9PROT</name>
<protein>
    <submittedName>
        <fullName evidence="1">Uncharacterized protein</fullName>
    </submittedName>
</protein>
<organism evidence="1 2">
    <name type="scientific">Paramagnetospirillum caucaseum</name>
    <dbReference type="NCBI Taxonomy" id="1244869"/>
    <lineage>
        <taxon>Bacteria</taxon>
        <taxon>Pseudomonadati</taxon>
        <taxon>Pseudomonadota</taxon>
        <taxon>Alphaproteobacteria</taxon>
        <taxon>Rhodospirillales</taxon>
        <taxon>Magnetospirillaceae</taxon>
        <taxon>Paramagnetospirillum</taxon>
    </lineage>
</organism>
<keyword evidence="2" id="KW-1185">Reference proteome</keyword>
<proteinExistence type="predicted"/>
<dbReference type="Proteomes" id="UP000011744">
    <property type="component" value="Unassembled WGS sequence"/>
</dbReference>
<dbReference type="PATRIC" id="fig|1244869.3.peg.3081"/>
<gene>
    <name evidence="1" type="ORF">H261_15345</name>
</gene>
<dbReference type="AlphaFoldDB" id="M3A8B7"/>
<reference evidence="1 2" key="1">
    <citation type="journal article" date="2014" name="Genome Announc.">
        <title>Draft Genome Sequence of Magnetospirillum sp. Strain SO-1, a Freshwater Magnetotactic Bacterium Isolated from the Ol'khovka River, Russia.</title>
        <authorList>
            <person name="Grouzdev D.S."/>
            <person name="Dziuba M.V."/>
            <person name="Sukhacheva M.S."/>
            <person name="Mardanov A.V."/>
            <person name="Beletskiy A.V."/>
            <person name="Kuznetsov B.B."/>
            <person name="Skryabin K.G."/>
        </authorList>
    </citation>
    <scope>NUCLEOTIDE SEQUENCE [LARGE SCALE GENOMIC DNA]</scope>
    <source>
        <strain evidence="1 2">SO-1</strain>
    </source>
</reference>
<dbReference type="STRING" id="1244869.H261_15345"/>
<dbReference type="RefSeq" id="WP_008619186.1">
    <property type="nucleotide sequence ID" value="NZ_AONQ01000044.1"/>
</dbReference>
<sequence length="82" mass="8838">MRNAATLAIQGEKLPSELSAALEGCEVGAVYAVHVRKLSTEDAAEFLEIRAKVREGIADLEAGNVYEEDEAFAILEAKFGKI</sequence>